<dbReference type="Pfam" id="PF14622">
    <property type="entry name" value="Ribonucleas_3_3"/>
    <property type="match status" value="1"/>
</dbReference>
<reference evidence="4 5" key="1">
    <citation type="journal article" date="2023" name="Res Sq">
        <title>Genomic and morphological characterization of Knufia obscura isolated from the Mars 2020 spacecraft assembly facility.</title>
        <authorList>
            <person name="Chander A.M."/>
            <person name="Teixeira M.M."/>
            <person name="Singh N.K."/>
            <person name="Williams M.P."/>
            <person name="Parker C.W."/>
            <person name="Leo P."/>
            <person name="Stajich J.E."/>
            <person name="Torok T."/>
            <person name="Tighe S."/>
            <person name="Mason C.E."/>
            <person name="Venkateswaran K."/>
        </authorList>
    </citation>
    <scope>NUCLEOTIDE SEQUENCE [LARGE SCALE GENOMIC DNA]</scope>
    <source>
        <strain evidence="4 5">CCFEE 5817</strain>
    </source>
</reference>
<feature type="domain" description="RNase III" evidence="3">
    <location>
        <begin position="46"/>
        <end position="159"/>
    </location>
</feature>
<dbReference type="EMBL" id="JAVHJV010000009">
    <property type="protein sequence ID" value="KAK5940108.1"/>
    <property type="molecule type" value="Genomic_DNA"/>
</dbReference>
<dbReference type="PANTHER" id="PTHR11207">
    <property type="entry name" value="RIBONUCLEASE III"/>
    <property type="match status" value="1"/>
</dbReference>
<dbReference type="GeneID" id="90000975"/>
<dbReference type="RefSeq" id="XP_064728198.1">
    <property type="nucleotide sequence ID" value="XM_064875934.1"/>
</dbReference>
<feature type="compositionally biased region" description="Basic and acidic residues" evidence="2">
    <location>
        <begin position="282"/>
        <end position="294"/>
    </location>
</feature>
<name>A0ABR0RHK0_9EURO</name>
<comment type="caution">
    <text evidence="4">The sequence shown here is derived from an EMBL/GenBank/DDBJ whole genome shotgun (WGS) entry which is preliminary data.</text>
</comment>
<evidence type="ECO:0000256" key="2">
    <source>
        <dbReference type="SAM" id="MobiDB-lite"/>
    </source>
</evidence>
<dbReference type="InterPro" id="IPR000999">
    <property type="entry name" value="RNase_III_dom"/>
</dbReference>
<dbReference type="PANTHER" id="PTHR11207:SF0">
    <property type="entry name" value="RIBONUCLEASE 3"/>
    <property type="match status" value="1"/>
</dbReference>
<sequence>MPSQKRKAEHRSSSDQPFKKYRSENGTPSTGAHSQGKPPLPPISPQYEKAVFTHSSLAVQDPDNKEHVNYERLEFLGDAHLELMASEVIFNRYTSSTPGKMSAVREELVKNDTICKFARQYGLDKRLKIAIGNVQPRDWVKIHGDLFEAYICAIVLSDENPHKGYDTAKKWVTALWEPILDKLGMTMVTNVKSKEELGKILLVPGIKLSYIDEKDPLPLREKGLTKYFIGVYLTGWGHENQRLGSGEAESKNAAGQEAARKALKNPLLEGIKAKRAAYLEQREKEKAVKAKEESEAANVGGNSQDLSVKS</sequence>
<feature type="compositionally biased region" description="Polar residues" evidence="2">
    <location>
        <begin position="300"/>
        <end position="310"/>
    </location>
</feature>
<evidence type="ECO:0000256" key="1">
    <source>
        <dbReference type="ARBA" id="ARBA00022884"/>
    </source>
</evidence>
<dbReference type="Proteomes" id="UP001334248">
    <property type="component" value="Unassembled WGS sequence"/>
</dbReference>
<feature type="region of interest" description="Disordered" evidence="2">
    <location>
        <begin position="1"/>
        <end position="46"/>
    </location>
</feature>
<dbReference type="CDD" id="cd00593">
    <property type="entry name" value="RIBOc"/>
    <property type="match status" value="1"/>
</dbReference>
<dbReference type="PROSITE" id="PS00517">
    <property type="entry name" value="RNASE_3_1"/>
    <property type="match status" value="1"/>
</dbReference>
<dbReference type="PROSITE" id="PS50142">
    <property type="entry name" value="RNASE_3_2"/>
    <property type="match status" value="1"/>
</dbReference>
<dbReference type="SUPFAM" id="SSF69065">
    <property type="entry name" value="RNase III domain-like"/>
    <property type="match status" value="1"/>
</dbReference>
<keyword evidence="1" id="KW-0694">RNA-binding</keyword>
<feature type="region of interest" description="Disordered" evidence="2">
    <location>
        <begin position="282"/>
        <end position="310"/>
    </location>
</feature>
<feature type="compositionally biased region" description="Basic and acidic residues" evidence="2">
    <location>
        <begin position="10"/>
        <end position="23"/>
    </location>
</feature>
<dbReference type="Gene3D" id="1.10.1520.10">
    <property type="entry name" value="Ribonuclease III domain"/>
    <property type="match status" value="1"/>
</dbReference>
<organism evidence="4 5">
    <name type="scientific">Knufia obscura</name>
    <dbReference type="NCBI Taxonomy" id="1635080"/>
    <lineage>
        <taxon>Eukaryota</taxon>
        <taxon>Fungi</taxon>
        <taxon>Dikarya</taxon>
        <taxon>Ascomycota</taxon>
        <taxon>Pezizomycotina</taxon>
        <taxon>Eurotiomycetes</taxon>
        <taxon>Chaetothyriomycetidae</taxon>
        <taxon>Chaetothyriales</taxon>
        <taxon>Trichomeriaceae</taxon>
        <taxon>Knufia</taxon>
    </lineage>
</organism>
<evidence type="ECO:0000259" key="3">
    <source>
        <dbReference type="PROSITE" id="PS50142"/>
    </source>
</evidence>
<evidence type="ECO:0000313" key="4">
    <source>
        <dbReference type="EMBL" id="KAK5940108.1"/>
    </source>
</evidence>
<proteinExistence type="predicted"/>
<protein>
    <recommendedName>
        <fullName evidence="3">RNase III domain-containing protein</fullName>
    </recommendedName>
</protein>
<accession>A0ABR0RHK0</accession>
<dbReference type="SMART" id="SM00535">
    <property type="entry name" value="RIBOc"/>
    <property type="match status" value="1"/>
</dbReference>
<gene>
    <name evidence="4" type="ORF">PMZ80_007526</name>
</gene>
<keyword evidence="5" id="KW-1185">Reference proteome</keyword>
<feature type="compositionally biased region" description="Polar residues" evidence="2">
    <location>
        <begin position="24"/>
        <end position="33"/>
    </location>
</feature>
<evidence type="ECO:0000313" key="5">
    <source>
        <dbReference type="Proteomes" id="UP001334248"/>
    </source>
</evidence>
<dbReference type="Gene3D" id="3.30.160.20">
    <property type="match status" value="1"/>
</dbReference>
<dbReference type="InterPro" id="IPR036389">
    <property type="entry name" value="RNase_III_sf"/>
</dbReference>